<dbReference type="InterPro" id="IPR003783">
    <property type="entry name" value="Regulatory_RecX"/>
</dbReference>
<dbReference type="GO" id="GO:0006282">
    <property type="term" value="P:regulation of DNA repair"/>
    <property type="evidence" value="ECO:0007669"/>
    <property type="project" value="InterPro"/>
</dbReference>
<proteinExistence type="inferred from homology"/>
<dbReference type="Pfam" id="PF21981">
    <property type="entry name" value="RecX_HTH3"/>
    <property type="match status" value="1"/>
</dbReference>
<dbReference type="AlphaFoldDB" id="A0A094SI93"/>
<evidence type="ECO:0000259" key="7">
    <source>
        <dbReference type="Pfam" id="PF21982"/>
    </source>
</evidence>
<dbReference type="InterPro" id="IPR053926">
    <property type="entry name" value="RecX_HTH_1st"/>
</dbReference>
<dbReference type="GO" id="GO:0005737">
    <property type="term" value="C:cytoplasm"/>
    <property type="evidence" value="ECO:0007669"/>
    <property type="project" value="UniProtKB-SubCell"/>
</dbReference>
<comment type="caution">
    <text evidence="8">The sequence shown here is derived from an EMBL/GenBank/DDBJ whole genome shotgun (WGS) entry which is preliminary data.</text>
</comment>
<comment type="similarity">
    <text evidence="2">Belongs to the RecX family.</text>
</comment>
<dbReference type="PANTHER" id="PTHR33602">
    <property type="entry name" value="REGULATORY PROTEIN RECX FAMILY PROTEIN"/>
    <property type="match status" value="1"/>
</dbReference>
<feature type="domain" description="RecX third three-helical" evidence="6">
    <location>
        <begin position="110"/>
        <end position="157"/>
    </location>
</feature>
<evidence type="ECO:0000256" key="3">
    <source>
        <dbReference type="ARBA" id="ARBA00018111"/>
    </source>
</evidence>
<organism evidence="8">
    <name type="scientific">freshwater metagenome</name>
    <dbReference type="NCBI Taxonomy" id="449393"/>
    <lineage>
        <taxon>unclassified sequences</taxon>
        <taxon>metagenomes</taxon>
        <taxon>ecological metagenomes</taxon>
    </lineage>
</organism>
<dbReference type="Pfam" id="PF21982">
    <property type="entry name" value="RecX_HTH1"/>
    <property type="match status" value="1"/>
</dbReference>
<dbReference type="Gene3D" id="1.10.10.10">
    <property type="entry name" value="Winged helix-like DNA-binding domain superfamily/Winged helix DNA-binding domain"/>
    <property type="match status" value="3"/>
</dbReference>
<evidence type="ECO:0000256" key="4">
    <source>
        <dbReference type="ARBA" id="ARBA00022490"/>
    </source>
</evidence>
<feature type="domain" description="RecX second three-helical" evidence="5">
    <location>
        <begin position="63"/>
        <end position="104"/>
    </location>
</feature>
<evidence type="ECO:0000313" key="8">
    <source>
        <dbReference type="EMBL" id="KGA18123.1"/>
    </source>
</evidence>
<reference evidence="8" key="1">
    <citation type="submission" date="2014-05" db="EMBL/GenBank/DDBJ databases">
        <title>Key roles for freshwater Actinobacteria revealed by deep metagenomic sequencing.</title>
        <authorList>
            <person name="Ghai R."/>
            <person name="Mizuno C.M."/>
            <person name="Picazo A."/>
            <person name="Camacho A."/>
            <person name="Rodriguez-Valera F."/>
        </authorList>
    </citation>
    <scope>NUCLEOTIDE SEQUENCE</scope>
</reference>
<feature type="domain" description="RecX first three-helical" evidence="7">
    <location>
        <begin position="17"/>
        <end position="56"/>
    </location>
</feature>
<sequence>MLDYVKVDHEADPYSIAYTIALNALVARAKSKGELVAHLKKRGVEPEVAEATIFRLQEAGLVNDEEFARAWTQSRHSAKKLSKRIIAGELRTRGVDQNSIDNALEEIDDEAEYQMAFGLAMKKYNTMSRLEADVQVRRIQSLLQRKGFTFGVIGRVIRELGIEVKYN</sequence>
<evidence type="ECO:0000259" key="5">
    <source>
        <dbReference type="Pfam" id="PF02631"/>
    </source>
</evidence>
<dbReference type="HAMAP" id="MF_01114">
    <property type="entry name" value="RecX"/>
    <property type="match status" value="1"/>
</dbReference>
<evidence type="ECO:0000256" key="1">
    <source>
        <dbReference type="ARBA" id="ARBA00004496"/>
    </source>
</evidence>
<accession>A0A094SI93</accession>
<dbReference type="EMBL" id="JNSK01000030">
    <property type="protein sequence ID" value="KGA18123.1"/>
    <property type="molecule type" value="Genomic_DNA"/>
</dbReference>
<keyword evidence="4" id="KW-0963">Cytoplasm</keyword>
<dbReference type="InterPro" id="IPR036388">
    <property type="entry name" value="WH-like_DNA-bd_sf"/>
</dbReference>
<dbReference type="Pfam" id="PF02631">
    <property type="entry name" value="RecX_HTH2"/>
    <property type="match status" value="1"/>
</dbReference>
<protein>
    <recommendedName>
        <fullName evidence="3">Regulatory protein RecX</fullName>
    </recommendedName>
</protein>
<name>A0A094SI93_9ZZZZ</name>
<comment type="subcellular location">
    <subcellularLocation>
        <location evidence="1">Cytoplasm</location>
    </subcellularLocation>
</comment>
<evidence type="ECO:0000256" key="2">
    <source>
        <dbReference type="ARBA" id="ARBA00009695"/>
    </source>
</evidence>
<gene>
    <name evidence="8" type="ORF">GM50_9765</name>
</gene>
<dbReference type="InterPro" id="IPR053925">
    <property type="entry name" value="RecX_HTH_3rd"/>
</dbReference>
<dbReference type="InterPro" id="IPR053924">
    <property type="entry name" value="RecX_HTH_2nd"/>
</dbReference>
<dbReference type="PANTHER" id="PTHR33602:SF1">
    <property type="entry name" value="REGULATORY PROTEIN RECX FAMILY PROTEIN"/>
    <property type="match status" value="1"/>
</dbReference>
<evidence type="ECO:0000259" key="6">
    <source>
        <dbReference type="Pfam" id="PF21981"/>
    </source>
</evidence>